<keyword evidence="2" id="KW-1185">Reference proteome</keyword>
<evidence type="ECO:0000313" key="1">
    <source>
        <dbReference type="EMBL" id="QIN82682.1"/>
    </source>
</evidence>
<dbReference type="Proteomes" id="UP000501452">
    <property type="component" value="Chromosome"/>
</dbReference>
<dbReference type="SUPFAM" id="SSF53448">
    <property type="entry name" value="Nucleotide-diphospho-sugar transferases"/>
    <property type="match status" value="1"/>
</dbReference>
<dbReference type="KEGG" id="rub:GBA63_08510"/>
<reference evidence="1 2" key="1">
    <citation type="submission" date="2019-10" db="EMBL/GenBank/DDBJ databases">
        <title>Rubrobacter sp nov SCSIO 52090 isolated from a deep-sea sediment in the South China Sea.</title>
        <authorList>
            <person name="Chen R.W."/>
        </authorList>
    </citation>
    <scope>NUCLEOTIDE SEQUENCE [LARGE SCALE GENOMIC DNA]</scope>
    <source>
        <strain evidence="1 2">SCSIO 52909</strain>
    </source>
</reference>
<protein>
    <submittedName>
        <fullName evidence="1">DUF2064 domain-containing protein</fullName>
    </submittedName>
</protein>
<dbReference type="EMBL" id="CP045119">
    <property type="protein sequence ID" value="QIN82682.1"/>
    <property type="molecule type" value="Genomic_DNA"/>
</dbReference>
<dbReference type="RefSeq" id="WP_166175249.1">
    <property type="nucleotide sequence ID" value="NZ_CP045119.1"/>
</dbReference>
<gene>
    <name evidence="1" type="ORF">GBA63_08510</name>
</gene>
<dbReference type="PANTHER" id="PTHR36529">
    <property type="entry name" value="SLL1095 PROTEIN"/>
    <property type="match status" value="1"/>
</dbReference>
<dbReference type="InterPro" id="IPR018641">
    <property type="entry name" value="Trfase_1_rSAM/seldom-assoc"/>
</dbReference>
<dbReference type="NCBIfam" id="TIGR04282">
    <property type="entry name" value="glyco_like_cofC"/>
    <property type="match status" value="1"/>
</dbReference>
<dbReference type="PANTHER" id="PTHR36529:SF1">
    <property type="entry name" value="GLYCOSYLTRANSFERASE"/>
    <property type="match status" value="1"/>
</dbReference>
<organism evidence="1 2">
    <name type="scientific">Rubrobacter tropicus</name>
    <dbReference type="NCBI Taxonomy" id="2653851"/>
    <lineage>
        <taxon>Bacteria</taxon>
        <taxon>Bacillati</taxon>
        <taxon>Actinomycetota</taxon>
        <taxon>Rubrobacteria</taxon>
        <taxon>Rubrobacterales</taxon>
        <taxon>Rubrobacteraceae</taxon>
        <taxon>Rubrobacter</taxon>
    </lineage>
</organism>
<dbReference type="Pfam" id="PF09837">
    <property type="entry name" value="DUF2064"/>
    <property type="match status" value="1"/>
</dbReference>
<sequence>MAKAPIPGAVKTRLRLPPEDAARLQTAFVTDAVDKARGLAPTTVAGAPGDRLSLIRPLLSENNPLIPQCDGDLGDRMLAAAHALFADVPDPVVILGTDTPTLPPEAIAEAASSLDKYDISIIPSTDGGYVLLGLRGPYGRVFSGIEWSTPEVYGQTLTRAKEAGLSVYEGAPGRDVDEPADLARVREELKARPWLAPRTAEALRLL</sequence>
<dbReference type="Gene3D" id="3.90.550.10">
    <property type="entry name" value="Spore Coat Polysaccharide Biosynthesis Protein SpsA, Chain A"/>
    <property type="match status" value="1"/>
</dbReference>
<dbReference type="InterPro" id="IPR029044">
    <property type="entry name" value="Nucleotide-diphossugar_trans"/>
</dbReference>
<proteinExistence type="predicted"/>
<evidence type="ECO:0000313" key="2">
    <source>
        <dbReference type="Proteomes" id="UP000501452"/>
    </source>
</evidence>
<dbReference type="AlphaFoldDB" id="A0A6G8Q8B9"/>
<accession>A0A6G8Q8B9</accession>
<name>A0A6G8Q8B9_9ACTN</name>